<evidence type="ECO:0000313" key="7">
    <source>
        <dbReference type="EMBL" id="NXC26138.1"/>
    </source>
</evidence>
<accession>A0A851M6S4</accession>
<dbReference type="SUPFAM" id="SSF48726">
    <property type="entry name" value="Immunoglobulin"/>
    <property type="match status" value="1"/>
</dbReference>
<dbReference type="OrthoDB" id="6370831at2759"/>
<name>A0A851M6S4_9DEND</name>
<organism evidence="7 8">
    <name type="scientific">Campylorhamphus procurvoides</name>
    <dbReference type="NCBI Taxonomy" id="190295"/>
    <lineage>
        <taxon>Eukaryota</taxon>
        <taxon>Metazoa</taxon>
        <taxon>Chordata</taxon>
        <taxon>Craniata</taxon>
        <taxon>Vertebrata</taxon>
        <taxon>Euteleostomi</taxon>
        <taxon>Archelosauria</taxon>
        <taxon>Archosauria</taxon>
        <taxon>Dinosauria</taxon>
        <taxon>Saurischia</taxon>
        <taxon>Theropoda</taxon>
        <taxon>Coelurosauria</taxon>
        <taxon>Aves</taxon>
        <taxon>Neognathae</taxon>
        <taxon>Neoaves</taxon>
        <taxon>Telluraves</taxon>
        <taxon>Australaves</taxon>
        <taxon>Passeriformes</taxon>
        <taxon>Dendrocolaptidae</taxon>
        <taxon>Campylorhamphus</taxon>
    </lineage>
</organism>
<sequence length="241" mass="25745">SQTHQNFKLHQPQKKVAVKAGETLTLNCTVSGSDVLGPVKWLKGGGPENKTIYEETGTYPRTYPRVTRAVSGSNTDFTIHIKDVQPKDGGTYYCVKFQRSLNGVNEFFQHGSGTEVSVYGAALIPGVVAAAVVLCFLLLGLFVALYLYSRKRQGGVGSPCPAGLAAKGSFPPAPLQCSAGTPTTSSEVLDAVSSHLPGQQSDEEENDIYYVDLQLLPTAPWRARSLGTTCTEYASLRGAAK</sequence>
<keyword evidence="4" id="KW-0393">Immunoglobulin domain</keyword>
<dbReference type="PROSITE" id="PS50835">
    <property type="entry name" value="IG_LIKE"/>
    <property type="match status" value="1"/>
</dbReference>
<feature type="domain" description="Ig-like" evidence="6">
    <location>
        <begin position="1"/>
        <end position="94"/>
    </location>
</feature>
<dbReference type="InterPro" id="IPR003599">
    <property type="entry name" value="Ig_sub"/>
</dbReference>
<keyword evidence="5" id="KW-0812">Transmembrane</keyword>
<dbReference type="Gene3D" id="2.60.40.10">
    <property type="entry name" value="Immunoglobulins"/>
    <property type="match status" value="1"/>
</dbReference>
<dbReference type="InterPro" id="IPR013783">
    <property type="entry name" value="Ig-like_fold"/>
</dbReference>
<evidence type="ECO:0000259" key="6">
    <source>
        <dbReference type="PROSITE" id="PS50835"/>
    </source>
</evidence>
<dbReference type="InterPro" id="IPR013106">
    <property type="entry name" value="Ig_V-set"/>
</dbReference>
<dbReference type="Proteomes" id="UP000614027">
    <property type="component" value="Unassembled WGS sequence"/>
</dbReference>
<dbReference type="EMBL" id="WBMV01001716">
    <property type="protein sequence ID" value="NXC26138.1"/>
    <property type="molecule type" value="Genomic_DNA"/>
</dbReference>
<keyword evidence="5" id="KW-0472">Membrane</keyword>
<evidence type="ECO:0000256" key="3">
    <source>
        <dbReference type="ARBA" id="ARBA00023180"/>
    </source>
</evidence>
<keyword evidence="5" id="KW-1133">Transmembrane helix</keyword>
<dbReference type="InterPro" id="IPR007110">
    <property type="entry name" value="Ig-like_dom"/>
</dbReference>
<keyword evidence="3" id="KW-0325">Glycoprotein</keyword>
<evidence type="ECO:0000313" key="8">
    <source>
        <dbReference type="Proteomes" id="UP000614027"/>
    </source>
</evidence>
<keyword evidence="8" id="KW-1185">Reference proteome</keyword>
<keyword evidence="2" id="KW-1015">Disulfide bond</keyword>
<evidence type="ECO:0000256" key="4">
    <source>
        <dbReference type="ARBA" id="ARBA00023319"/>
    </source>
</evidence>
<feature type="transmembrane region" description="Helical" evidence="5">
    <location>
        <begin position="122"/>
        <end position="148"/>
    </location>
</feature>
<feature type="non-terminal residue" evidence="7">
    <location>
        <position position="1"/>
    </location>
</feature>
<feature type="non-terminal residue" evidence="7">
    <location>
        <position position="241"/>
    </location>
</feature>
<gene>
    <name evidence="7" type="primary">Sirpa</name>
    <name evidence="7" type="ORF">CAMPRO_R05881</name>
</gene>
<dbReference type="SMART" id="SM00409">
    <property type="entry name" value="IG"/>
    <property type="match status" value="1"/>
</dbReference>
<evidence type="ECO:0000256" key="5">
    <source>
        <dbReference type="SAM" id="Phobius"/>
    </source>
</evidence>
<reference evidence="7" key="1">
    <citation type="submission" date="2019-09" db="EMBL/GenBank/DDBJ databases">
        <title>Bird 10,000 Genomes (B10K) Project - Family phase.</title>
        <authorList>
            <person name="Zhang G."/>
        </authorList>
    </citation>
    <scope>NUCLEOTIDE SEQUENCE</scope>
    <source>
        <strain evidence="7">B10K-DU-001-09</strain>
        <tissue evidence="7">Muscle</tissue>
    </source>
</reference>
<evidence type="ECO:0000256" key="2">
    <source>
        <dbReference type="ARBA" id="ARBA00023157"/>
    </source>
</evidence>
<keyword evidence="1" id="KW-0732">Signal</keyword>
<dbReference type="InterPro" id="IPR051755">
    <property type="entry name" value="Ig-like_CS_Receptor"/>
</dbReference>
<protein>
    <submittedName>
        <fullName evidence="7">SHPS1 phosphatase</fullName>
    </submittedName>
</protein>
<comment type="caution">
    <text evidence="7">The sequence shown here is derived from an EMBL/GenBank/DDBJ whole genome shotgun (WGS) entry which is preliminary data.</text>
</comment>
<dbReference type="InterPro" id="IPR036179">
    <property type="entry name" value="Ig-like_dom_sf"/>
</dbReference>
<dbReference type="PANTHER" id="PTHR19971">
    <property type="entry name" value="SIGNAL-REGULATORY PROTEIN BETA"/>
    <property type="match status" value="1"/>
</dbReference>
<dbReference type="Pfam" id="PF07686">
    <property type="entry name" value="V-set"/>
    <property type="match status" value="1"/>
</dbReference>
<proteinExistence type="predicted"/>
<dbReference type="FunFam" id="2.60.40.10:FF:000295">
    <property type="entry name" value="Tyrosine-protein phosphatase non-receptor type substrate 1"/>
    <property type="match status" value="1"/>
</dbReference>
<dbReference type="AlphaFoldDB" id="A0A851M6S4"/>
<dbReference type="SMART" id="SM00406">
    <property type="entry name" value="IGv"/>
    <property type="match status" value="1"/>
</dbReference>
<evidence type="ECO:0000256" key="1">
    <source>
        <dbReference type="ARBA" id="ARBA00022729"/>
    </source>
</evidence>